<dbReference type="Proteomes" id="UP000245974">
    <property type="component" value="Unassembled WGS sequence"/>
</dbReference>
<keyword evidence="2" id="KW-1185">Reference proteome</keyword>
<name>A0A2U3MWC4_9GAMM</name>
<gene>
    <name evidence="1" type="ORF">KPC_0908</name>
</gene>
<organism evidence="1 2">
    <name type="scientific">Acinetobacter stercoris</name>
    <dbReference type="NCBI Taxonomy" id="2126983"/>
    <lineage>
        <taxon>Bacteria</taxon>
        <taxon>Pseudomonadati</taxon>
        <taxon>Pseudomonadota</taxon>
        <taxon>Gammaproteobacteria</taxon>
        <taxon>Moraxellales</taxon>
        <taxon>Moraxellaceae</taxon>
        <taxon>Acinetobacter</taxon>
    </lineage>
</organism>
<dbReference type="InParanoid" id="A0A2U3MWC4"/>
<dbReference type="AlphaFoldDB" id="A0A2U3MWC4"/>
<dbReference type="OrthoDB" id="6687530at2"/>
<accession>A0A2U3MWC4</accession>
<reference evidence="2" key="1">
    <citation type="submission" date="2018-03" db="EMBL/GenBank/DDBJ databases">
        <authorList>
            <person name="Blom J."/>
        </authorList>
    </citation>
    <scope>NUCLEOTIDE SEQUENCE [LARGE SCALE GENOMIC DNA]</scope>
    <source>
        <strain evidence="2">KPC-SM-21</strain>
    </source>
</reference>
<evidence type="ECO:0000313" key="1">
    <source>
        <dbReference type="EMBL" id="SPL69730.1"/>
    </source>
</evidence>
<dbReference type="EMBL" id="OOGT01000027">
    <property type="protein sequence ID" value="SPL69730.1"/>
    <property type="molecule type" value="Genomic_DNA"/>
</dbReference>
<dbReference type="RefSeq" id="WP_121973247.1">
    <property type="nucleotide sequence ID" value="NZ_OOGT01000027.1"/>
</dbReference>
<protein>
    <submittedName>
        <fullName evidence="1">Uncharacterized protein</fullName>
    </submittedName>
</protein>
<proteinExistence type="predicted"/>
<evidence type="ECO:0000313" key="2">
    <source>
        <dbReference type="Proteomes" id="UP000245974"/>
    </source>
</evidence>
<sequence length="250" mass="27442">MVTNNNSYSTTTKQNHKIEQVNMSLAVRLIIFGGAVKASDNSAFKFASKNVIADYKNDLPIKDYLIINGANTVVSVLETQKENTVQSLDLFCHGDPNGIYFVIGSSLEKNVENKERKPIASNIYRYRRTVYTEGIFDPAKRLKNQFCIAELNLKAFTNESKIEIHGCNTGRGDDCFASELSKQLYDAGKVKSVVIGHASKANPNIGGTTSVTKQDYRHGTRIIYHNGKALKTVTSSGRISANIIKAAIGG</sequence>